<organism evidence="1 2">
    <name type="scientific">Armillaria novae-zelandiae</name>
    <dbReference type="NCBI Taxonomy" id="153914"/>
    <lineage>
        <taxon>Eukaryota</taxon>
        <taxon>Fungi</taxon>
        <taxon>Dikarya</taxon>
        <taxon>Basidiomycota</taxon>
        <taxon>Agaricomycotina</taxon>
        <taxon>Agaricomycetes</taxon>
        <taxon>Agaricomycetidae</taxon>
        <taxon>Agaricales</taxon>
        <taxon>Marasmiineae</taxon>
        <taxon>Physalacriaceae</taxon>
        <taxon>Armillaria</taxon>
    </lineage>
</organism>
<evidence type="ECO:0000313" key="2">
    <source>
        <dbReference type="Proteomes" id="UP001175227"/>
    </source>
</evidence>
<gene>
    <name evidence="1" type="ORF">IW261DRAFT_1425564</name>
</gene>
<dbReference type="Proteomes" id="UP001175227">
    <property type="component" value="Unassembled WGS sequence"/>
</dbReference>
<accession>A0AA39NS76</accession>
<protein>
    <submittedName>
        <fullName evidence="1">Uncharacterized protein</fullName>
    </submittedName>
</protein>
<dbReference type="EMBL" id="JAUEPR010000057">
    <property type="protein sequence ID" value="KAK0470882.1"/>
    <property type="molecule type" value="Genomic_DNA"/>
</dbReference>
<dbReference type="AlphaFoldDB" id="A0AA39NS76"/>
<proteinExistence type="predicted"/>
<reference evidence="1" key="1">
    <citation type="submission" date="2023-06" db="EMBL/GenBank/DDBJ databases">
        <authorList>
            <consortium name="Lawrence Berkeley National Laboratory"/>
            <person name="Ahrendt S."/>
            <person name="Sahu N."/>
            <person name="Indic B."/>
            <person name="Wong-Bajracharya J."/>
            <person name="Merenyi Z."/>
            <person name="Ke H.-M."/>
            <person name="Monk M."/>
            <person name="Kocsube S."/>
            <person name="Drula E."/>
            <person name="Lipzen A."/>
            <person name="Balint B."/>
            <person name="Henrissat B."/>
            <person name="Andreopoulos B."/>
            <person name="Martin F.M."/>
            <person name="Harder C.B."/>
            <person name="Rigling D."/>
            <person name="Ford K.L."/>
            <person name="Foster G.D."/>
            <person name="Pangilinan J."/>
            <person name="Papanicolaou A."/>
            <person name="Barry K."/>
            <person name="LaButti K."/>
            <person name="Viragh M."/>
            <person name="Koriabine M."/>
            <person name="Yan M."/>
            <person name="Riley R."/>
            <person name="Champramary S."/>
            <person name="Plett K.L."/>
            <person name="Tsai I.J."/>
            <person name="Slot J."/>
            <person name="Sipos G."/>
            <person name="Plett J."/>
            <person name="Nagy L.G."/>
            <person name="Grigoriev I.V."/>
        </authorList>
    </citation>
    <scope>NUCLEOTIDE SEQUENCE</scope>
    <source>
        <strain evidence="1">ICMP 16352</strain>
    </source>
</reference>
<name>A0AA39NS76_9AGAR</name>
<keyword evidence="2" id="KW-1185">Reference proteome</keyword>
<comment type="caution">
    <text evidence="1">The sequence shown here is derived from an EMBL/GenBank/DDBJ whole genome shotgun (WGS) entry which is preliminary data.</text>
</comment>
<sequence>MSASTILKLELTYIGDSHITGGPKSPVDSDPILCAVNWDDDNDYLAQLIPQQLLLFHQHLSYIPYIDNGANHFQFKQDAIADAIKFPPLICMATFNSEMIVGKQDPCCLSQVNFKRNLCIVERGSNAVHAKSSFMLIQLWAIGHTAVLSDLKDKDPLLEFVMPSTFKLSKSSMLPDLLTIGEIHKDPKLLPR</sequence>
<evidence type="ECO:0000313" key="1">
    <source>
        <dbReference type="EMBL" id="KAK0470882.1"/>
    </source>
</evidence>